<dbReference type="EMBL" id="GL380009">
    <property type="protein sequence ID" value="EGT42236.1"/>
    <property type="molecule type" value="Genomic_DNA"/>
</dbReference>
<dbReference type="PANTHER" id="PTHR11731">
    <property type="entry name" value="PROTEASE FAMILY S9B,C DIPEPTIDYL-PEPTIDASE IV-RELATED"/>
    <property type="match status" value="1"/>
</dbReference>
<organism evidence="5">
    <name type="scientific">Caenorhabditis brenneri</name>
    <name type="common">Nematode worm</name>
    <dbReference type="NCBI Taxonomy" id="135651"/>
    <lineage>
        <taxon>Eukaryota</taxon>
        <taxon>Metazoa</taxon>
        <taxon>Ecdysozoa</taxon>
        <taxon>Nematoda</taxon>
        <taxon>Chromadorea</taxon>
        <taxon>Rhabditida</taxon>
        <taxon>Rhabditina</taxon>
        <taxon>Rhabditomorpha</taxon>
        <taxon>Rhabditoidea</taxon>
        <taxon>Rhabditidae</taxon>
        <taxon>Peloderinae</taxon>
        <taxon>Caenorhabditis</taxon>
    </lineage>
</organism>
<dbReference type="InterPro" id="IPR050278">
    <property type="entry name" value="Serine_Prot_S9B/DPPIV"/>
</dbReference>
<dbReference type="Pfam" id="PF00326">
    <property type="entry name" value="Peptidase_S9"/>
    <property type="match status" value="1"/>
</dbReference>
<dbReference type="InParanoid" id="G0P171"/>
<dbReference type="InterPro" id="IPR001375">
    <property type="entry name" value="Peptidase_S9_cat"/>
</dbReference>
<dbReference type="Gene3D" id="3.40.50.1820">
    <property type="entry name" value="alpha/beta hydrolase"/>
    <property type="match status" value="1"/>
</dbReference>
<dbReference type="Pfam" id="PF00930">
    <property type="entry name" value="DPPIV_N"/>
    <property type="match status" value="1"/>
</dbReference>
<dbReference type="OrthoDB" id="16520at2759"/>
<dbReference type="GO" id="GO:0008236">
    <property type="term" value="F:serine-type peptidase activity"/>
    <property type="evidence" value="ECO:0007669"/>
    <property type="project" value="InterPro"/>
</dbReference>
<dbReference type="eggNOG" id="KOG2281">
    <property type="taxonomic scope" value="Eukaryota"/>
</dbReference>
<dbReference type="InterPro" id="IPR002469">
    <property type="entry name" value="Peptidase_S9B_N"/>
</dbReference>
<protein>
    <submittedName>
        <fullName evidence="4">Uncharacterized protein</fullName>
    </submittedName>
</protein>
<dbReference type="AlphaFoldDB" id="G0P171"/>
<gene>
    <name evidence="4" type="ORF">CAEBREN_29404</name>
</gene>
<dbReference type="PANTHER" id="PTHR11731:SF193">
    <property type="entry name" value="DIPEPTIDYL PEPTIDASE 9"/>
    <property type="match status" value="1"/>
</dbReference>
<sequence>MQGNRANLESYTYPEFYQYAKSWKAEIRGMTTPGFSKLSLLRYNDKVHVFAISAGLNSSSQTLFTSTIPECVSNEEKLTGSIIDIKMKPAFQLDTLIRKPAAPSAEFALMCERQRAQVVQGITDIDICHNEIALLAGDQLVRYNAETHETVSVEVETPNDPRNPPRNVVEPMDVSEGTPGPQNVTNNRADEASESKPKEATPPPSNNFISSAKVCPADSSLIAYVLNKEVNNMQMIQINIDFLKVYIQRNGQVIYNTTSDSKHETNGVPSYIVQEELERFEGIWWSESKTRLLYEHVNEEMVENAQFGINGQSPTSPMKYPRAGTTNSKSELRMVVIEGDKVHDVGLKTELLQKHFPDYEYITRAGFYTDGLTVWVQLMNREQSECVLLLVPFWEFDLPKVLRGTTPPNKELQLSDNLNMGVWDADSKNEVMEKPPTGGLVTSVVIHKTRSEFWINTHNAIYPLKSTNTENPTYEFIYCLEKPNGSCLSLISAELDQNGYCRHTAEKILMAETYSINKTIQIVVDEERELVYFVANESHPTEWNVCVSNYRNGKHKMLTQLGMSFKAERANGKLALDFQSGFACFMTALGMPSHCRFYTFKWTEGDELPEAVHSANVSFLSMFIDYCNEFQIFISGREGCIDHHLDVPEMLEYTSKKTGFSHYALVIRPPNFDATKKYPVYQYVYGGPGIQTVHNDYSWIQFIRFTRLGYVVVLIDNRGSANRGITFEGNITRKMGSVEVEDQVEGIQILAERTGGFMDLSRVIVQGWSYGGYMALQMLAKHPKVYCAAIAGGAVSDWRLYDTAYTERYMGFPVMDVVYDASSVTPLVEKLPDEPNRLMLVHGLMDENVHFSHLTTLVDECIKKGKWHELVIFPHERHGIRNTDASIYLDARMMYFAQTAMQNALNALQNTAQGDSNN</sequence>
<name>G0P171_CAEBE</name>
<dbReference type="HOGENOM" id="CLU_006105_1_1_1"/>
<evidence type="ECO:0000313" key="4">
    <source>
        <dbReference type="EMBL" id="EGT42236.1"/>
    </source>
</evidence>
<dbReference type="SUPFAM" id="SSF82171">
    <property type="entry name" value="DPP6 N-terminal domain-like"/>
    <property type="match status" value="1"/>
</dbReference>
<evidence type="ECO:0000313" key="5">
    <source>
        <dbReference type="Proteomes" id="UP000008068"/>
    </source>
</evidence>
<dbReference type="MEROPS" id="S09.A75"/>
<dbReference type="FunCoup" id="G0P171">
    <property type="interactions" value="3556"/>
</dbReference>
<feature type="domain" description="Peptidase S9 prolyl oligopeptidase catalytic" evidence="2">
    <location>
        <begin position="705"/>
        <end position="902"/>
    </location>
</feature>
<evidence type="ECO:0000259" key="2">
    <source>
        <dbReference type="Pfam" id="PF00326"/>
    </source>
</evidence>
<dbReference type="GO" id="GO:0006508">
    <property type="term" value="P:proteolysis"/>
    <property type="evidence" value="ECO:0007669"/>
    <property type="project" value="InterPro"/>
</dbReference>
<proteinExistence type="predicted"/>
<accession>G0P171</accession>
<dbReference type="Proteomes" id="UP000008068">
    <property type="component" value="Unassembled WGS sequence"/>
</dbReference>
<dbReference type="InterPro" id="IPR029058">
    <property type="entry name" value="AB_hydrolase_fold"/>
</dbReference>
<feature type="compositionally biased region" description="Low complexity" evidence="1">
    <location>
        <begin position="152"/>
        <end position="171"/>
    </location>
</feature>
<keyword evidence="5" id="KW-1185">Reference proteome</keyword>
<feature type="region of interest" description="Disordered" evidence="1">
    <location>
        <begin position="151"/>
        <end position="211"/>
    </location>
</feature>
<feature type="compositionally biased region" description="Basic and acidic residues" evidence="1">
    <location>
        <begin position="188"/>
        <end position="199"/>
    </location>
</feature>
<dbReference type="GO" id="GO:0008239">
    <property type="term" value="F:dipeptidyl-peptidase activity"/>
    <property type="evidence" value="ECO:0007669"/>
    <property type="project" value="TreeGrafter"/>
</dbReference>
<dbReference type="Gene3D" id="2.140.10.30">
    <property type="entry name" value="Dipeptidylpeptidase IV, N-terminal domain"/>
    <property type="match status" value="2"/>
</dbReference>
<dbReference type="STRING" id="135651.G0P171"/>
<feature type="domain" description="Dipeptidylpeptidase IV N-terminal" evidence="3">
    <location>
        <begin position="201"/>
        <end position="560"/>
    </location>
</feature>
<dbReference type="SUPFAM" id="SSF53474">
    <property type="entry name" value="alpha/beta-Hydrolases"/>
    <property type="match status" value="1"/>
</dbReference>
<evidence type="ECO:0000256" key="1">
    <source>
        <dbReference type="SAM" id="MobiDB-lite"/>
    </source>
</evidence>
<evidence type="ECO:0000259" key="3">
    <source>
        <dbReference type="Pfam" id="PF00930"/>
    </source>
</evidence>
<reference evidence="5" key="1">
    <citation type="submission" date="2011-07" db="EMBL/GenBank/DDBJ databases">
        <authorList>
            <consortium name="Caenorhabditis brenneri Sequencing and Analysis Consortium"/>
            <person name="Wilson R.K."/>
        </authorList>
    </citation>
    <scope>NUCLEOTIDE SEQUENCE [LARGE SCALE GENOMIC DNA]</scope>
    <source>
        <strain evidence="5">PB2801</strain>
    </source>
</reference>